<protein>
    <submittedName>
        <fullName evidence="1">Uncharacterized protein</fullName>
    </submittedName>
</protein>
<keyword evidence="2" id="KW-1185">Reference proteome</keyword>
<name>A0ABM9YG93_AJEDR</name>
<dbReference type="EMBL" id="EQ999984">
    <property type="protein sequence ID" value="EEQ85555.2"/>
    <property type="molecule type" value="Genomic_DNA"/>
</dbReference>
<accession>A0ABM9YG93</accession>
<dbReference type="Proteomes" id="UP000002039">
    <property type="component" value="Unassembled WGS sequence"/>
</dbReference>
<evidence type="ECO:0000313" key="1">
    <source>
        <dbReference type="EMBL" id="EEQ85555.2"/>
    </source>
</evidence>
<evidence type="ECO:0000313" key="2">
    <source>
        <dbReference type="Proteomes" id="UP000002039"/>
    </source>
</evidence>
<reference evidence="2" key="1">
    <citation type="journal article" date="2015" name="PLoS Genet.">
        <title>The dynamic genome and transcriptome of the human fungal pathogen Blastomyces and close relative Emmonsia.</title>
        <authorList>
            <person name="Munoz J.F."/>
            <person name="Gauthier G.M."/>
            <person name="Desjardins C.A."/>
            <person name="Gallo J.E."/>
            <person name="Holder J."/>
            <person name="Sullivan T.D."/>
            <person name="Marty A.J."/>
            <person name="Carmen J.C."/>
            <person name="Chen Z."/>
            <person name="Ding L."/>
            <person name="Gujja S."/>
            <person name="Magrini V."/>
            <person name="Misas E."/>
            <person name="Mitreva M."/>
            <person name="Priest M."/>
            <person name="Saif S."/>
            <person name="Whiston E.A."/>
            <person name="Young S."/>
            <person name="Zeng Q."/>
            <person name="Goldman W.E."/>
            <person name="Mardis E.R."/>
            <person name="Taylor J.W."/>
            <person name="McEwen J.G."/>
            <person name="Clay O.K."/>
            <person name="Klein B.S."/>
            <person name="Cuomo C.A."/>
        </authorList>
    </citation>
    <scope>NUCLEOTIDE SEQUENCE [LARGE SCALE GENOMIC DNA]</scope>
    <source>
        <strain evidence="2">ER-3 / ATCC MYA-2586</strain>
    </source>
</reference>
<organism evidence="1 2">
    <name type="scientific">Ajellomyces dermatitidis (strain ER-3 / ATCC MYA-2586)</name>
    <name type="common">Blastomyces dermatitidis</name>
    <dbReference type="NCBI Taxonomy" id="559297"/>
    <lineage>
        <taxon>Eukaryota</taxon>
        <taxon>Fungi</taxon>
        <taxon>Dikarya</taxon>
        <taxon>Ascomycota</taxon>
        <taxon>Pezizomycotina</taxon>
        <taxon>Eurotiomycetes</taxon>
        <taxon>Eurotiomycetidae</taxon>
        <taxon>Onygenales</taxon>
        <taxon>Ajellomycetaceae</taxon>
        <taxon>Blastomyces</taxon>
    </lineage>
</organism>
<gene>
    <name evidence="1" type="ORF">BDCG_08824</name>
</gene>
<sequence length="117" mass="13142">MAVKPDEIASFEHRTRLPRPILNPSGRFVRHETSFWPSEMGYRMAKRMERTNQAFVDGSADICTMLCLISYRTLCMAVAQKGELASEKVVVGFPEDWGRICITTAGAAGSWRGRCQV</sequence>
<dbReference type="RefSeq" id="XP_045273282.1">
    <property type="nucleotide sequence ID" value="XM_045424605.1"/>
</dbReference>
<proteinExistence type="predicted"/>
<dbReference type="GeneID" id="69030329"/>